<dbReference type="Gene3D" id="2.40.30.170">
    <property type="match status" value="1"/>
</dbReference>
<proteinExistence type="inferred from homology"/>
<sequence>MQVFPLGKRTISVIVVIVALVLLLIYVVLRTGPFAPVNVTLTQAKYQSIQPSLFGIATVEARYNYKIGPTAAGRLKNLKVDIGDNVQAGQLLGEMDPVDLEDRLLAQRAIIQKITAQQQDTQIRQNFAQQQVNRYQQLAKINATSQESLAIKQQELDLATAALSAMQQELNKARADLNTLQAQRDNLNLVATAAGVVTARYAEPGSTVVAGQTVLEIVDPNSIWMNARFDQSSAIGLAADLPAQIHLRSRQNNALAGHVLWVEPRADAITEEILAKVVFNQPPTPLPPLGELAEVTISLAPLARSLTIPNAAVHRINNQVGVWKVVAEKPQFVEVQLGRSNLAGDVQVLAGLSENDQVVLYSEKPLHAKNRLRVVKQLAGAAK</sequence>
<dbReference type="NCBIfam" id="TIGR01730">
    <property type="entry name" value="RND_mfp"/>
    <property type="match status" value="1"/>
</dbReference>
<dbReference type="EMBL" id="CP046045">
    <property type="protein sequence ID" value="QGM27019.1"/>
    <property type="molecule type" value="Genomic_DNA"/>
</dbReference>
<dbReference type="Gene3D" id="2.40.50.100">
    <property type="match status" value="1"/>
</dbReference>
<dbReference type="InterPro" id="IPR058625">
    <property type="entry name" value="MdtA-like_BSH"/>
</dbReference>
<dbReference type="PANTHER" id="PTHR30469">
    <property type="entry name" value="MULTIDRUG RESISTANCE PROTEIN MDTA"/>
    <property type="match status" value="1"/>
</dbReference>
<comment type="similarity">
    <text evidence="1">Belongs to the membrane fusion protein (MFP) (TC 8.A.1) family.</text>
</comment>
<evidence type="ECO:0000256" key="2">
    <source>
        <dbReference type="SAM" id="Coils"/>
    </source>
</evidence>
<protein>
    <submittedName>
        <fullName evidence="5">Efflux RND transporter periplasmic adaptor subunit</fullName>
    </submittedName>
</protein>
<keyword evidence="3" id="KW-0472">Membrane</keyword>
<feature type="domain" description="Multidrug resistance protein MdtA-like barrel-sandwich hybrid" evidence="4">
    <location>
        <begin position="66"/>
        <end position="218"/>
    </location>
</feature>
<dbReference type="Gene3D" id="2.40.420.20">
    <property type="match status" value="1"/>
</dbReference>
<dbReference type="Pfam" id="PF25917">
    <property type="entry name" value="BSH_RND"/>
    <property type="match status" value="1"/>
</dbReference>
<gene>
    <name evidence="5" type="ORF">GJD93_04645</name>
</gene>
<dbReference type="SUPFAM" id="SSF111369">
    <property type="entry name" value="HlyD-like secretion proteins"/>
    <property type="match status" value="1"/>
</dbReference>
<dbReference type="Gene3D" id="1.10.287.470">
    <property type="entry name" value="Helix hairpin bin"/>
    <property type="match status" value="1"/>
</dbReference>
<dbReference type="InterPro" id="IPR006143">
    <property type="entry name" value="RND_pump_MFP"/>
</dbReference>
<name>A0AAP9GUU1_9GAMM</name>
<keyword evidence="3" id="KW-1133">Transmembrane helix</keyword>
<dbReference type="GO" id="GO:0015562">
    <property type="term" value="F:efflux transmembrane transporter activity"/>
    <property type="evidence" value="ECO:0007669"/>
    <property type="project" value="TreeGrafter"/>
</dbReference>
<reference evidence="6" key="1">
    <citation type="submission" date="2019-11" db="EMBL/GenBank/DDBJ databases">
        <title>Escherichia coli 1916D6.</title>
        <authorList>
            <person name="Yao H."/>
            <person name="Du X."/>
            <person name="Yu R."/>
            <person name="Li A."/>
        </authorList>
    </citation>
    <scope>NUCLEOTIDE SEQUENCE [LARGE SCALE GENOMIC DNA]</scope>
    <source>
        <strain evidence="6">19110F47</strain>
    </source>
</reference>
<evidence type="ECO:0000256" key="3">
    <source>
        <dbReference type="SAM" id="Phobius"/>
    </source>
</evidence>
<evidence type="ECO:0000313" key="5">
    <source>
        <dbReference type="EMBL" id="QGM27019.1"/>
    </source>
</evidence>
<feature type="transmembrane region" description="Helical" evidence="3">
    <location>
        <begin position="12"/>
        <end position="29"/>
    </location>
</feature>
<keyword evidence="2" id="KW-0175">Coiled coil</keyword>
<keyword evidence="3" id="KW-0812">Transmembrane</keyword>
<dbReference type="RefSeq" id="WP_154320428.1">
    <property type="nucleotide sequence ID" value="NZ_CP046045.1"/>
</dbReference>
<feature type="coiled-coil region" evidence="2">
    <location>
        <begin position="149"/>
        <end position="190"/>
    </location>
</feature>
<organism evidence="5 6">
    <name type="scientific">Acinetobacter towneri</name>
    <dbReference type="NCBI Taxonomy" id="202956"/>
    <lineage>
        <taxon>Bacteria</taxon>
        <taxon>Pseudomonadati</taxon>
        <taxon>Pseudomonadota</taxon>
        <taxon>Gammaproteobacteria</taxon>
        <taxon>Moraxellales</taxon>
        <taxon>Moraxellaceae</taxon>
        <taxon>Acinetobacter</taxon>
    </lineage>
</organism>
<accession>A0AAP9GUU1</accession>
<dbReference type="AlphaFoldDB" id="A0AAP9GUU1"/>
<evidence type="ECO:0000259" key="4">
    <source>
        <dbReference type="Pfam" id="PF25917"/>
    </source>
</evidence>
<evidence type="ECO:0000256" key="1">
    <source>
        <dbReference type="ARBA" id="ARBA00009477"/>
    </source>
</evidence>
<dbReference type="Proteomes" id="UP000405075">
    <property type="component" value="Chromosome"/>
</dbReference>
<evidence type="ECO:0000313" key="6">
    <source>
        <dbReference type="Proteomes" id="UP000405075"/>
    </source>
</evidence>
<dbReference type="GO" id="GO:1990281">
    <property type="term" value="C:efflux pump complex"/>
    <property type="evidence" value="ECO:0007669"/>
    <property type="project" value="TreeGrafter"/>
</dbReference>
<dbReference type="PANTHER" id="PTHR30469:SF15">
    <property type="entry name" value="HLYD FAMILY OF SECRETION PROTEINS"/>
    <property type="match status" value="1"/>
</dbReference>